<dbReference type="InterPro" id="IPR008278">
    <property type="entry name" value="4-PPantetheinyl_Trfase_dom"/>
</dbReference>
<name>A0A1R3T0W7_9BACT</name>
<dbReference type="InterPro" id="IPR037143">
    <property type="entry name" value="4-PPantetheinyl_Trfase_dom_sf"/>
</dbReference>
<sequence length="209" mass="24529">MLIRREHTDNGGLLGIWKMDESRAELLQLLPEHMRSDAVEHIKTIRSERRTTEWLSTRILLFMLLNEEKTILNHPDGKPYLEDGTHHISISHTKDYAAIYLHKTHLIGIDIEIRSERVRKVADKFIGDTEYIDPSQKTVHQLLHWSAKESMFKLMEENEIHFKHHLHIQPFTPVSKGIITATETKTDLNRTFNIHYEVHPDYVLTWVAG</sequence>
<dbReference type="Pfam" id="PF01648">
    <property type="entry name" value="ACPS"/>
    <property type="match status" value="1"/>
</dbReference>
<evidence type="ECO:0000259" key="2">
    <source>
        <dbReference type="Pfam" id="PF01648"/>
    </source>
</evidence>
<accession>A0A1R3T0W7</accession>
<dbReference type="KEGG" id="psac:PSM36_3257"/>
<evidence type="ECO:0000256" key="1">
    <source>
        <dbReference type="ARBA" id="ARBA00022679"/>
    </source>
</evidence>
<dbReference type="AlphaFoldDB" id="A0A1R3T0W7"/>
<dbReference type="Gene3D" id="3.90.470.20">
    <property type="entry name" value="4'-phosphopantetheinyl transferase domain"/>
    <property type="match status" value="1"/>
</dbReference>
<dbReference type="RefSeq" id="WP_076931753.1">
    <property type="nucleotide sequence ID" value="NZ_LT605205.1"/>
</dbReference>
<dbReference type="STRING" id="1642647.PSM36_3257"/>
<protein>
    <submittedName>
        <fullName evidence="3">Phosphopantetheinyl transferase</fullName>
    </submittedName>
</protein>
<keyword evidence="4" id="KW-1185">Reference proteome</keyword>
<gene>
    <name evidence="3" type="ORF">PSM36_3257</name>
</gene>
<dbReference type="GO" id="GO:0008897">
    <property type="term" value="F:holo-[acyl-carrier-protein] synthase activity"/>
    <property type="evidence" value="ECO:0007669"/>
    <property type="project" value="InterPro"/>
</dbReference>
<keyword evidence="1 3" id="KW-0808">Transferase</keyword>
<organism evidence="3 4">
    <name type="scientific">Proteiniphilum saccharofermentans</name>
    <dbReference type="NCBI Taxonomy" id="1642647"/>
    <lineage>
        <taxon>Bacteria</taxon>
        <taxon>Pseudomonadati</taxon>
        <taxon>Bacteroidota</taxon>
        <taxon>Bacteroidia</taxon>
        <taxon>Bacteroidales</taxon>
        <taxon>Dysgonomonadaceae</taxon>
        <taxon>Proteiniphilum</taxon>
    </lineage>
</organism>
<dbReference type="GO" id="GO:0000287">
    <property type="term" value="F:magnesium ion binding"/>
    <property type="evidence" value="ECO:0007669"/>
    <property type="project" value="InterPro"/>
</dbReference>
<dbReference type="SUPFAM" id="SSF56214">
    <property type="entry name" value="4'-phosphopantetheinyl transferase"/>
    <property type="match status" value="2"/>
</dbReference>
<reference evidence="4" key="1">
    <citation type="submission" date="2016-08" db="EMBL/GenBank/DDBJ databases">
        <authorList>
            <person name="Wibberg D."/>
        </authorList>
    </citation>
    <scope>NUCLEOTIDE SEQUENCE [LARGE SCALE GENOMIC DNA]</scope>
</reference>
<dbReference type="EMBL" id="LT605205">
    <property type="protein sequence ID" value="SCD22043.1"/>
    <property type="molecule type" value="Genomic_DNA"/>
</dbReference>
<proteinExistence type="predicted"/>
<evidence type="ECO:0000313" key="3">
    <source>
        <dbReference type="EMBL" id="SCD22043.1"/>
    </source>
</evidence>
<evidence type="ECO:0000313" key="4">
    <source>
        <dbReference type="Proteomes" id="UP000187464"/>
    </source>
</evidence>
<feature type="domain" description="4'-phosphopantetheinyl transferase" evidence="2">
    <location>
        <begin position="107"/>
        <end position="205"/>
    </location>
</feature>
<dbReference type="Proteomes" id="UP000187464">
    <property type="component" value="Chromosome I"/>
</dbReference>